<dbReference type="InterPro" id="IPR001347">
    <property type="entry name" value="SIS_dom"/>
</dbReference>
<dbReference type="SUPFAM" id="SSF46689">
    <property type="entry name" value="Homeodomain-like"/>
    <property type="match status" value="1"/>
</dbReference>
<feature type="domain" description="HTH rpiR-type" evidence="1">
    <location>
        <begin position="1"/>
        <end position="77"/>
    </location>
</feature>
<protein>
    <submittedName>
        <fullName evidence="2">MurR/RpiR family transcriptional regulator</fullName>
    </submittedName>
</protein>
<dbReference type="AlphaFoldDB" id="A0A5M4FK97"/>
<evidence type="ECO:0000259" key="1">
    <source>
        <dbReference type="PROSITE" id="PS51071"/>
    </source>
</evidence>
<dbReference type="Pfam" id="PF01418">
    <property type="entry name" value="HTH_6"/>
    <property type="match status" value="1"/>
</dbReference>
<dbReference type="PANTHER" id="PTHR30514:SF18">
    <property type="entry name" value="RPIR-FAMILY TRANSCRIPTIONAL REGULATOR"/>
    <property type="match status" value="1"/>
</dbReference>
<comment type="caution">
    <text evidence="2">The sequence shown here is derived from an EMBL/GenBank/DDBJ whole genome shotgun (WGS) entry which is preliminary data.</text>
</comment>
<dbReference type="PROSITE" id="PS51071">
    <property type="entry name" value="HTH_RPIR"/>
    <property type="match status" value="1"/>
</dbReference>
<dbReference type="GO" id="GO:1901135">
    <property type="term" value="P:carbohydrate derivative metabolic process"/>
    <property type="evidence" value="ECO:0007669"/>
    <property type="project" value="InterPro"/>
</dbReference>
<evidence type="ECO:0000313" key="2">
    <source>
        <dbReference type="EMBL" id="KAA1400382.1"/>
    </source>
</evidence>
<dbReference type="InterPro" id="IPR036388">
    <property type="entry name" value="WH-like_DNA-bd_sf"/>
</dbReference>
<reference evidence="2" key="1">
    <citation type="submission" date="2019-09" db="EMBL/GenBank/DDBJ databases">
        <authorList>
            <person name="Li J."/>
        </authorList>
    </citation>
    <scope>NUCLEOTIDE SEQUENCE [LARGE SCALE GENOMIC DNA]</scope>
    <source>
        <strain evidence="2">JCM 14732</strain>
    </source>
</reference>
<dbReference type="SUPFAM" id="SSF53697">
    <property type="entry name" value="SIS domain"/>
    <property type="match status" value="1"/>
</dbReference>
<keyword evidence="3" id="KW-1185">Reference proteome</keyword>
<dbReference type="InterPro" id="IPR046348">
    <property type="entry name" value="SIS_dom_sf"/>
</dbReference>
<dbReference type="RefSeq" id="WP_149688475.1">
    <property type="nucleotide sequence ID" value="NZ_SDPQ02000001.1"/>
</dbReference>
<dbReference type="Gene3D" id="3.40.50.10490">
    <property type="entry name" value="Glucose-6-phosphate isomerase like protein, domain 1"/>
    <property type="match status" value="1"/>
</dbReference>
<dbReference type="GO" id="GO:0003677">
    <property type="term" value="F:DNA binding"/>
    <property type="evidence" value="ECO:0007669"/>
    <property type="project" value="InterPro"/>
</dbReference>
<accession>A0A5M4FK97</accession>
<name>A0A5M4FK97_9ACTN</name>
<dbReference type="Pfam" id="PF01380">
    <property type="entry name" value="SIS"/>
    <property type="match status" value="1"/>
</dbReference>
<organism evidence="2 3">
    <name type="scientific">Aeromicrobium ginsengisoli</name>
    <dbReference type="NCBI Taxonomy" id="363867"/>
    <lineage>
        <taxon>Bacteria</taxon>
        <taxon>Bacillati</taxon>
        <taxon>Actinomycetota</taxon>
        <taxon>Actinomycetes</taxon>
        <taxon>Propionibacteriales</taxon>
        <taxon>Nocardioidaceae</taxon>
        <taxon>Aeromicrobium</taxon>
    </lineage>
</organism>
<dbReference type="Gene3D" id="1.10.10.10">
    <property type="entry name" value="Winged helix-like DNA-binding domain superfamily/Winged helix DNA-binding domain"/>
    <property type="match status" value="1"/>
</dbReference>
<dbReference type="OrthoDB" id="3237351at2"/>
<dbReference type="GO" id="GO:0003700">
    <property type="term" value="F:DNA-binding transcription factor activity"/>
    <property type="evidence" value="ECO:0007669"/>
    <property type="project" value="InterPro"/>
</dbReference>
<dbReference type="PANTHER" id="PTHR30514">
    <property type="entry name" value="GLUCOKINASE"/>
    <property type="match status" value="1"/>
</dbReference>
<proteinExistence type="predicted"/>
<dbReference type="InterPro" id="IPR009057">
    <property type="entry name" value="Homeodomain-like_sf"/>
</dbReference>
<dbReference type="GO" id="GO:0097367">
    <property type="term" value="F:carbohydrate derivative binding"/>
    <property type="evidence" value="ECO:0007669"/>
    <property type="project" value="InterPro"/>
</dbReference>
<dbReference type="EMBL" id="SDPQ02000001">
    <property type="protein sequence ID" value="KAA1400382.1"/>
    <property type="molecule type" value="Genomic_DNA"/>
</dbReference>
<gene>
    <name evidence="2" type="ORF">ESP70_006555</name>
</gene>
<sequence length="273" mass="29680">MRIDERIAEQYAELSPQERRAADVLLAHLDDLAIYRAAELAELAGVSKATMSRLFRHLGFDDFTEVREHLRTLRSHGVPVTLEGAPSLAAHLEHEVANLQKALAGLEESGLDTAAKLIAEAQRVVVLGLRSSYPVALHLRQSLGQARLGVTLVPQPGQSLSDELIGLGKQDVAVVVAFRRRPDNIEGLLGILEESGTLTVLLADPSARSLASRTMVWLECPLATDLAFDSYAVAMSVVAVLADRVLDLIGRPAEQRATAIDASYRALREIENR</sequence>
<dbReference type="Proteomes" id="UP000380867">
    <property type="component" value="Unassembled WGS sequence"/>
</dbReference>
<dbReference type="InterPro" id="IPR000281">
    <property type="entry name" value="HTH_RpiR"/>
</dbReference>
<dbReference type="InterPro" id="IPR047640">
    <property type="entry name" value="RpiR-like"/>
</dbReference>
<evidence type="ECO:0000313" key="3">
    <source>
        <dbReference type="Proteomes" id="UP000380867"/>
    </source>
</evidence>